<feature type="region of interest" description="Disordered" evidence="1">
    <location>
        <begin position="670"/>
        <end position="728"/>
    </location>
</feature>
<evidence type="ECO:0008006" key="5">
    <source>
        <dbReference type="Google" id="ProtNLM"/>
    </source>
</evidence>
<name>A0A8H3H3D7_9AGAM</name>
<evidence type="ECO:0000313" key="3">
    <source>
        <dbReference type="EMBL" id="CAE6479005.1"/>
    </source>
</evidence>
<feature type="region of interest" description="Disordered" evidence="1">
    <location>
        <begin position="542"/>
        <end position="561"/>
    </location>
</feature>
<evidence type="ECO:0000256" key="1">
    <source>
        <dbReference type="SAM" id="MobiDB-lite"/>
    </source>
</evidence>
<evidence type="ECO:0000256" key="2">
    <source>
        <dbReference type="SAM" id="Phobius"/>
    </source>
</evidence>
<feature type="compositionally biased region" description="Polar residues" evidence="1">
    <location>
        <begin position="676"/>
        <end position="687"/>
    </location>
</feature>
<dbReference type="AlphaFoldDB" id="A0A8H3H3D7"/>
<keyword evidence="2" id="KW-1133">Transmembrane helix</keyword>
<reference evidence="3" key="1">
    <citation type="submission" date="2021-01" db="EMBL/GenBank/DDBJ databases">
        <authorList>
            <person name="Kaushik A."/>
        </authorList>
    </citation>
    <scope>NUCLEOTIDE SEQUENCE</scope>
    <source>
        <strain evidence="3">AG3-T5</strain>
    </source>
</reference>
<feature type="region of interest" description="Disordered" evidence="1">
    <location>
        <begin position="134"/>
        <end position="155"/>
    </location>
</feature>
<feature type="region of interest" description="Disordered" evidence="1">
    <location>
        <begin position="210"/>
        <end position="236"/>
    </location>
</feature>
<feature type="transmembrane region" description="Helical" evidence="2">
    <location>
        <begin position="103"/>
        <end position="128"/>
    </location>
</feature>
<gene>
    <name evidence="3" type="ORF">RDB_LOCUS201623</name>
</gene>
<organism evidence="3 4">
    <name type="scientific">Rhizoctonia solani</name>
    <dbReference type="NCBI Taxonomy" id="456999"/>
    <lineage>
        <taxon>Eukaryota</taxon>
        <taxon>Fungi</taxon>
        <taxon>Dikarya</taxon>
        <taxon>Basidiomycota</taxon>
        <taxon>Agaricomycotina</taxon>
        <taxon>Agaricomycetes</taxon>
        <taxon>Cantharellales</taxon>
        <taxon>Ceratobasidiaceae</taxon>
        <taxon>Rhizoctonia</taxon>
    </lineage>
</organism>
<proteinExistence type="predicted"/>
<keyword evidence="2" id="KW-0472">Membrane</keyword>
<evidence type="ECO:0000313" key="4">
    <source>
        <dbReference type="Proteomes" id="UP000663841"/>
    </source>
</evidence>
<keyword evidence="2" id="KW-0812">Transmembrane</keyword>
<comment type="caution">
    <text evidence="3">The sequence shown here is derived from an EMBL/GenBank/DDBJ whole genome shotgun (WGS) entry which is preliminary data.</text>
</comment>
<dbReference type="EMBL" id="CAJMWW010000646">
    <property type="protein sequence ID" value="CAE6479005.1"/>
    <property type="molecule type" value="Genomic_DNA"/>
</dbReference>
<sequence length="728" mass="78206">MLLALPIIAVAVASYIQFAFIQNDGFKWFRPMMWDALEDLQGIMRRRMPLWMLPISAGITKLGLPAPILTNNASAAASSNQTLMAVPSPGVSISGFNVFSSEILTWIVLCGAMACLCLAGICALWNLLGTPTWKPATRDQQKPTGEPKLTDKMHPIDHPWVPTPSVLVSISELASPNQPSTDSYNSVRSVMRIPGPINRLPMAPTVPESRLNPPLLDSTPATADKSTWDKLRVPSSTESPNAMDMYMSRYWRGKLMNINGVPYNSAQSRMAHRKFSIGHGLRSAGSGCDEKTDAGIVHSTPSRLPAIREEPPNIRILVLSRKVVGVCQEPSKASSVDHSTCTQRQVKRPLEAGLPQDAPVAIKPTINEPEASPGVGNLDPSVSTTCVLSGDSTPLKVSGPTEHFDSIGGTPNLIQVQVDLRDDEANLVPGSAASSTWVGSLALRGSLVHPCSNTATRTNEIEPSTMQDMDDHSSVDAFDHDNAWANDDADSLELFSIDGMAPDASNRDHAAAYDYSECIERLCACSDSSTSIGWMSQRSLSPVSDTPLITPSNSMPQVSRIDKPSCSEELLDVPGSNMDFIFESQLSQSASLLTQHGSPSVDTDKLDSFVQVQPSIFLPANSDGTPTPNLSPESQIPQCLLDDRTYAEVAGVPSGIESAQATLSLSRWRIPRPSPQRHQPNGSSPTCSAPGLAHGSWVGHGITNSMRARPANPNSSGFESRRGRGKPV</sequence>
<accession>A0A8H3H3D7</accession>
<protein>
    <recommendedName>
        <fullName evidence="5">Transmembrane protein</fullName>
    </recommendedName>
</protein>
<feature type="compositionally biased region" description="Polar residues" evidence="1">
    <location>
        <begin position="702"/>
        <end position="718"/>
    </location>
</feature>
<feature type="compositionally biased region" description="Polar residues" evidence="1">
    <location>
        <begin position="542"/>
        <end position="557"/>
    </location>
</feature>
<dbReference type="Proteomes" id="UP000663841">
    <property type="component" value="Unassembled WGS sequence"/>
</dbReference>